<gene>
    <name evidence="2" type="ORF">SAMN04488104_101272</name>
</gene>
<dbReference type="STRING" id="686796.SAMN04488104_101272"/>
<proteinExistence type="predicted"/>
<dbReference type="RefSeq" id="WP_087938846.1">
    <property type="nucleotide sequence ID" value="NZ_FNAC01000012.1"/>
</dbReference>
<dbReference type="Proteomes" id="UP000199060">
    <property type="component" value="Unassembled WGS sequence"/>
</dbReference>
<feature type="compositionally biased region" description="Basic and acidic residues" evidence="1">
    <location>
        <begin position="603"/>
        <end position="613"/>
    </location>
</feature>
<dbReference type="Gene3D" id="2.40.160.50">
    <property type="entry name" value="membrane protein fhac: a member of the omp85/tpsb transporter family"/>
    <property type="match status" value="1"/>
</dbReference>
<accession>A0A1G6RFM1</accession>
<dbReference type="AlphaFoldDB" id="A0A1G6RFM1"/>
<keyword evidence="2" id="KW-0449">Lipoprotein</keyword>
<dbReference type="Gene3D" id="2.120.10.30">
    <property type="entry name" value="TolB, C-terminal domain"/>
    <property type="match status" value="1"/>
</dbReference>
<reference evidence="3" key="1">
    <citation type="submission" date="2016-10" db="EMBL/GenBank/DDBJ databases">
        <authorList>
            <person name="Varghese N."/>
            <person name="Submissions S."/>
        </authorList>
    </citation>
    <scope>NUCLEOTIDE SEQUENCE [LARGE SCALE GENOMIC DNA]</scope>
    <source>
        <strain evidence="3">DSM 23095</strain>
    </source>
</reference>
<feature type="region of interest" description="Disordered" evidence="1">
    <location>
        <begin position="603"/>
        <end position="625"/>
    </location>
</feature>
<evidence type="ECO:0000256" key="1">
    <source>
        <dbReference type="SAM" id="MobiDB-lite"/>
    </source>
</evidence>
<dbReference type="OrthoDB" id="9760276at2"/>
<dbReference type="InterPro" id="IPR011042">
    <property type="entry name" value="6-blade_b-propeller_TolB-like"/>
</dbReference>
<sequence>MRLKVNRLLFLIGLWMISGVSIAQFDQERFGKNRVQHKEFDWYYFSSNNFEVYYYDRGGANAKIAIEYLEEEFQRLTQMIGYVAYTKPRVYIYNSPEELLQSNLNLNREEFNEEGQTNFSRLIAEVGYKGRADLFKEDLIYAVSKVIIQEMLYGASVADAFQSNLMNSFPDWYVDGIARYLAKGWSRDMDDFVREYFKEEETPKILKLKDLEAGLVGQSVWNYIAERYGRRYISSILNLSRINRNEENSIANTVGLNYKTFTEDWKKYYLNINQQVSSNFKEVNSDQAVAKTSPRVTGAITDIKFSPDGLNVAYVLNNAGKYKVNVRAISSGEEQTVFQGGAVFEDQTPNLMSPVIAWRDSANLAIASFKRGLTTLRLRSIDGTSQDKIFLRNINQILSMDFNSTGRNMVISAISNGKTDIFTLNTRGQGRRLTNDEFDDLTPMFLNDSTIIFSTNYADKPDSLSQTDPNPINLESSFNLFMVEVRDTVRISRLTNSYSRNLLPRKVNSNNLVYLSDLSGINNLMRLNVGNQISNQISAYNKSIEVFDVNSRMNKIALAIRDGKESFLLIENYSASDQFTPSTPRVQLQQAKSLNERIAARRRLEAASEKEETSLTPAPSTPKIEVQPKEITVPLDTLSQSNQTSSINLDRLKFQNSGGVNTENYQFDTIPSTGLGSREQVNQGNRLNLLETFRAQNLQKRIVGPRAMDPQFFTNSINSRFVVDPLRGFGINLHGKMTDLLDNHVFQGGIMQSLDFRSGGDIFFEYEYLKSRLDFRGRFDRRTIRLDQGDLTNQKYVLSKVELGVSYPFNVNSRFTLAPFIAKTQYFNLNTDSLILATNPELNRFDVNYAGGKAEFVYDRTQQIGLYSQAGLKGKVGFVHYQGLNEKSRSFSNFYLDIRNYQRIHKNIILASRLYAGSFFGRNPQTYLVGGMDNWLFNSFYQPPTNRPEVSPVRNPGGVENSNILFADFVDLRGYDYDEIRGNKVITFSTELRIPVFSYLTRGNITSNFVRNFQLVGFYDIGSAWDSSAPWERVNDQNTEVISTEGSPFTIVLNNFNNPWLQSYGAGIRTVLLNYYVKFDIARPVRNYEAEDLKFYVTLGYNF</sequence>
<dbReference type="EMBL" id="FNAC01000012">
    <property type="protein sequence ID" value="SDD02686.1"/>
    <property type="molecule type" value="Genomic_DNA"/>
</dbReference>
<evidence type="ECO:0000313" key="2">
    <source>
        <dbReference type="EMBL" id="SDD02686.1"/>
    </source>
</evidence>
<evidence type="ECO:0000313" key="3">
    <source>
        <dbReference type="Proteomes" id="UP000199060"/>
    </source>
</evidence>
<keyword evidence="3" id="KW-1185">Reference proteome</keyword>
<organism evidence="2 3">
    <name type="scientific">Algoriphagus faecimaris</name>
    <dbReference type="NCBI Taxonomy" id="686796"/>
    <lineage>
        <taxon>Bacteria</taxon>
        <taxon>Pseudomonadati</taxon>
        <taxon>Bacteroidota</taxon>
        <taxon>Cytophagia</taxon>
        <taxon>Cytophagales</taxon>
        <taxon>Cyclobacteriaceae</taxon>
        <taxon>Algoriphagus</taxon>
    </lineage>
</organism>
<name>A0A1G6RFM1_9BACT</name>
<protein>
    <submittedName>
        <fullName evidence="2">Lipoprotein LpqB beta-propeller domain-containing protein</fullName>
    </submittedName>
</protein>
<dbReference type="SUPFAM" id="SSF82171">
    <property type="entry name" value="DPP6 N-terminal domain-like"/>
    <property type="match status" value="1"/>
</dbReference>